<sequence length="39" mass="4409">VEWVEEYGFAVSDSRGKPIGFNLPWEKWEALKKGVGLDA</sequence>
<protein>
    <submittedName>
        <fullName evidence="1">Uncharacterized protein</fullName>
    </submittedName>
</protein>
<feature type="non-terminal residue" evidence="1">
    <location>
        <position position="1"/>
    </location>
</feature>
<name>X1F503_9ZZZZ</name>
<gene>
    <name evidence="1" type="ORF">S03H2_18607</name>
</gene>
<evidence type="ECO:0000313" key="1">
    <source>
        <dbReference type="EMBL" id="GAH39997.1"/>
    </source>
</evidence>
<reference evidence="1" key="1">
    <citation type="journal article" date="2014" name="Front. Microbiol.">
        <title>High frequency of phylogenetically diverse reductive dehalogenase-homologous genes in deep subseafloor sedimentary metagenomes.</title>
        <authorList>
            <person name="Kawai M."/>
            <person name="Futagami T."/>
            <person name="Toyoda A."/>
            <person name="Takaki Y."/>
            <person name="Nishi S."/>
            <person name="Hori S."/>
            <person name="Arai W."/>
            <person name="Tsubouchi T."/>
            <person name="Morono Y."/>
            <person name="Uchiyama I."/>
            <person name="Ito T."/>
            <person name="Fujiyama A."/>
            <person name="Inagaki F."/>
            <person name="Takami H."/>
        </authorList>
    </citation>
    <scope>NUCLEOTIDE SEQUENCE</scope>
    <source>
        <strain evidence="1">Expedition CK06-06</strain>
    </source>
</reference>
<comment type="caution">
    <text evidence="1">The sequence shown here is derived from an EMBL/GenBank/DDBJ whole genome shotgun (WGS) entry which is preliminary data.</text>
</comment>
<accession>X1F503</accession>
<dbReference type="AlphaFoldDB" id="X1F503"/>
<organism evidence="1">
    <name type="scientific">marine sediment metagenome</name>
    <dbReference type="NCBI Taxonomy" id="412755"/>
    <lineage>
        <taxon>unclassified sequences</taxon>
        <taxon>metagenomes</taxon>
        <taxon>ecological metagenomes</taxon>
    </lineage>
</organism>
<dbReference type="EMBL" id="BARU01009663">
    <property type="protein sequence ID" value="GAH39997.1"/>
    <property type="molecule type" value="Genomic_DNA"/>
</dbReference>
<proteinExistence type="predicted"/>